<protein>
    <submittedName>
        <fullName evidence="6">Transcriptional regulator TtsI</fullName>
    </submittedName>
</protein>
<accession>A0A1G8YXE5</accession>
<dbReference type="InterPro" id="IPR036388">
    <property type="entry name" value="WH-like_DNA-bd_sf"/>
</dbReference>
<dbReference type="RefSeq" id="WP_029354874.1">
    <property type="nucleotide sequence ID" value="NZ_CP183375.1"/>
</dbReference>
<gene>
    <name evidence="6" type="ORF">SAMN05428953_111110</name>
</gene>
<dbReference type="Gene3D" id="3.40.50.2300">
    <property type="match status" value="1"/>
</dbReference>
<reference evidence="7" key="1">
    <citation type="submission" date="2016-10" db="EMBL/GenBank/DDBJ databases">
        <authorList>
            <person name="Varghese N."/>
            <person name="Submissions S."/>
        </authorList>
    </citation>
    <scope>NUCLEOTIDE SEQUENCE [LARGE SCALE GENOMIC DNA]</scope>
    <source>
        <strain evidence="7">CGMCC 1.11022</strain>
    </source>
</reference>
<dbReference type="AlphaFoldDB" id="A0A1G8YXE5"/>
<dbReference type="GO" id="GO:0032993">
    <property type="term" value="C:protein-DNA complex"/>
    <property type="evidence" value="ECO:0007669"/>
    <property type="project" value="TreeGrafter"/>
</dbReference>
<dbReference type="GO" id="GO:0000976">
    <property type="term" value="F:transcription cis-regulatory region binding"/>
    <property type="evidence" value="ECO:0007669"/>
    <property type="project" value="TreeGrafter"/>
</dbReference>
<dbReference type="InterPro" id="IPR001789">
    <property type="entry name" value="Sig_transdc_resp-reg_receiver"/>
</dbReference>
<feature type="domain" description="Response regulatory" evidence="4">
    <location>
        <begin position="2"/>
        <end position="116"/>
    </location>
</feature>
<dbReference type="PANTHER" id="PTHR48111:SF36">
    <property type="entry name" value="TRANSCRIPTIONAL REGULATORY PROTEIN CUTR"/>
    <property type="match status" value="1"/>
</dbReference>
<feature type="domain" description="OmpR/PhoB-type" evidence="5">
    <location>
        <begin position="124"/>
        <end position="222"/>
    </location>
</feature>
<proteinExistence type="predicted"/>
<dbReference type="PROSITE" id="PS51755">
    <property type="entry name" value="OMPR_PHOB"/>
    <property type="match status" value="1"/>
</dbReference>
<dbReference type="InterPro" id="IPR039420">
    <property type="entry name" value="WalR-like"/>
</dbReference>
<dbReference type="GO" id="GO:0006355">
    <property type="term" value="P:regulation of DNA-templated transcription"/>
    <property type="evidence" value="ECO:0007669"/>
    <property type="project" value="InterPro"/>
</dbReference>
<dbReference type="InterPro" id="IPR001867">
    <property type="entry name" value="OmpR/PhoB-type_DNA-bd"/>
</dbReference>
<evidence type="ECO:0000256" key="3">
    <source>
        <dbReference type="PROSITE-ProRule" id="PRU01091"/>
    </source>
</evidence>
<name>A0A1G8YXE5_9HYPH</name>
<keyword evidence="1 3" id="KW-0238">DNA-binding</keyword>
<dbReference type="GO" id="GO:0000156">
    <property type="term" value="F:phosphorelay response regulator activity"/>
    <property type="evidence" value="ECO:0007669"/>
    <property type="project" value="TreeGrafter"/>
</dbReference>
<dbReference type="SMART" id="SM00448">
    <property type="entry name" value="REC"/>
    <property type="match status" value="1"/>
</dbReference>
<evidence type="ECO:0000313" key="7">
    <source>
        <dbReference type="Proteomes" id="UP000198894"/>
    </source>
</evidence>
<comment type="caution">
    <text evidence="2">Lacks conserved residue(s) required for the propagation of feature annotation.</text>
</comment>
<dbReference type="SMART" id="SM00862">
    <property type="entry name" value="Trans_reg_C"/>
    <property type="match status" value="1"/>
</dbReference>
<evidence type="ECO:0000259" key="4">
    <source>
        <dbReference type="PROSITE" id="PS50110"/>
    </source>
</evidence>
<sequence>MRTLLVDHHADLARAMRLALGDGGFVVDVVGTLELASSAFSCASYEILLLELALPDGDGLGWLRQLRTHGHSVPAVIMSSLNDLDKRIAIFNGGADDFLLKPVSTDELIARMRAILRRASQMTDLRLVFGNLNFDPVARQVFVAGHPMMIARRELCILEHLLNRAGRIVPRAQLEDHLYSFNDDVSANALEVGIYRLRGHLTRSGATPRIKTIRGIGYILELTDASSA</sequence>
<evidence type="ECO:0000259" key="5">
    <source>
        <dbReference type="PROSITE" id="PS51755"/>
    </source>
</evidence>
<keyword evidence="7" id="KW-1185">Reference proteome</keyword>
<evidence type="ECO:0000313" key="6">
    <source>
        <dbReference type="EMBL" id="SDK07461.1"/>
    </source>
</evidence>
<dbReference type="InterPro" id="IPR011006">
    <property type="entry name" value="CheY-like_superfamily"/>
</dbReference>
<feature type="DNA-binding region" description="OmpR/PhoB-type" evidence="3">
    <location>
        <begin position="124"/>
        <end position="222"/>
    </location>
</feature>
<dbReference type="GO" id="GO:0005829">
    <property type="term" value="C:cytosol"/>
    <property type="evidence" value="ECO:0007669"/>
    <property type="project" value="TreeGrafter"/>
</dbReference>
<dbReference type="Proteomes" id="UP000198894">
    <property type="component" value="Unassembled WGS sequence"/>
</dbReference>
<dbReference type="PANTHER" id="PTHR48111">
    <property type="entry name" value="REGULATOR OF RPOS"/>
    <property type="match status" value="1"/>
</dbReference>
<dbReference type="PROSITE" id="PS50110">
    <property type="entry name" value="RESPONSE_REGULATORY"/>
    <property type="match status" value="1"/>
</dbReference>
<organism evidence="6 7">
    <name type="scientific">Mesorhizobium muleiense</name>
    <dbReference type="NCBI Taxonomy" id="1004279"/>
    <lineage>
        <taxon>Bacteria</taxon>
        <taxon>Pseudomonadati</taxon>
        <taxon>Pseudomonadota</taxon>
        <taxon>Alphaproteobacteria</taxon>
        <taxon>Hyphomicrobiales</taxon>
        <taxon>Phyllobacteriaceae</taxon>
        <taxon>Mesorhizobium</taxon>
    </lineage>
</organism>
<dbReference type="EMBL" id="FNEE01000011">
    <property type="protein sequence ID" value="SDK07461.1"/>
    <property type="molecule type" value="Genomic_DNA"/>
</dbReference>
<evidence type="ECO:0000256" key="2">
    <source>
        <dbReference type="PROSITE-ProRule" id="PRU00169"/>
    </source>
</evidence>
<evidence type="ECO:0000256" key="1">
    <source>
        <dbReference type="ARBA" id="ARBA00023125"/>
    </source>
</evidence>
<dbReference type="CDD" id="cd00383">
    <property type="entry name" value="trans_reg_C"/>
    <property type="match status" value="1"/>
</dbReference>
<dbReference type="SUPFAM" id="SSF52172">
    <property type="entry name" value="CheY-like"/>
    <property type="match status" value="1"/>
</dbReference>
<dbReference type="Pfam" id="PF00072">
    <property type="entry name" value="Response_reg"/>
    <property type="match status" value="1"/>
</dbReference>
<dbReference type="Gene3D" id="1.10.10.10">
    <property type="entry name" value="Winged helix-like DNA-binding domain superfamily/Winged helix DNA-binding domain"/>
    <property type="match status" value="1"/>
</dbReference>
<dbReference type="Pfam" id="PF00486">
    <property type="entry name" value="Trans_reg_C"/>
    <property type="match status" value="1"/>
</dbReference>